<feature type="signal peptide" evidence="1">
    <location>
        <begin position="1"/>
        <end position="21"/>
    </location>
</feature>
<evidence type="ECO:0000313" key="2">
    <source>
        <dbReference type="EMBL" id="MFC1436005.1"/>
    </source>
</evidence>
<dbReference type="Proteomes" id="UP001592530">
    <property type="component" value="Unassembled WGS sequence"/>
</dbReference>
<organism evidence="2 3">
    <name type="scientific">Streptacidiphilus alkalitolerans</name>
    <dbReference type="NCBI Taxonomy" id="3342712"/>
    <lineage>
        <taxon>Bacteria</taxon>
        <taxon>Bacillati</taxon>
        <taxon>Actinomycetota</taxon>
        <taxon>Actinomycetes</taxon>
        <taxon>Kitasatosporales</taxon>
        <taxon>Streptomycetaceae</taxon>
        <taxon>Streptacidiphilus</taxon>
    </lineage>
</organism>
<accession>A0ABV6XCJ8</accession>
<evidence type="ECO:0008006" key="4">
    <source>
        <dbReference type="Google" id="ProtNLM"/>
    </source>
</evidence>
<sequence>MRRTTVIAAVLAVLLTSTAGACGAGGSAAPDSGTDCVWDLQGPTITATSDTWTLVGAVRVTCVEEPQSYSHQLYAQWQSTGAAWQTEDSANSHGELPPPPLLVGVHKCRVGNWRLHWDATGVGPDGRPGTESVNSQEVYVHTCP</sequence>
<evidence type="ECO:0000313" key="3">
    <source>
        <dbReference type="Proteomes" id="UP001592530"/>
    </source>
</evidence>
<dbReference type="RefSeq" id="WP_380559396.1">
    <property type="nucleotide sequence ID" value="NZ_JBHEZY010000024.1"/>
</dbReference>
<gene>
    <name evidence="2" type="ORF">ACEZDB_35770</name>
</gene>
<dbReference type="EMBL" id="JBHEZY010000024">
    <property type="protein sequence ID" value="MFC1436005.1"/>
    <property type="molecule type" value="Genomic_DNA"/>
</dbReference>
<comment type="caution">
    <text evidence="2">The sequence shown here is derived from an EMBL/GenBank/DDBJ whole genome shotgun (WGS) entry which is preliminary data.</text>
</comment>
<name>A0ABV6XCJ8_9ACTN</name>
<proteinExistence type="predicted"/>
<keyword evidence="1" id="KW-0732">Signal</keyword>
<protein>
    <recommendedName>
        <fullName evidence="4">Ig-like domain-containing protein</fullName>
    </recommendedName>
</protein>
<dbReference type="PROSITE" id="PS51257">
    <property type="entry name" value="PROKAR_LIPOPROTEIN"/>
    <property type="match status" value="1"/>
</dbReference>
<reference evidence="2 3" key="1">
    <citation type="submission" date="2024-09" db="EMBL/GenBank/DDBJ databases">
        <authorList>
            <person name="Lee S.D."/>
        </authorList>
    </citation>
    <scope>NUCLEOTIDE SEQUENCE [LARGE SCALE GENOMIC DNA]</scope>
    <source>
        <strain evidence="2 3">N1-3</strain>
    </source>
</reference>
<feature type="chain" id="PRO_5046437662" description="Ig-like domain-containing protein" evidence="1">
    <location>
        <begin position="22"/>
        <end position="144"/>
    </location>
</feature>
<evidence type="ECO:0000256" key="1">
    <source>
        <dbReference type="SAM" id="SignalP"/>
    </source>
</evidence>